<dbReference type="EMBL" id="JACJIA010000024">
    <property type="protein sequence ID" value="MBA8957459.1"/>
    <property type="molecule type" value="Genomic_DNA"/>
</dbReference>
<dbReference type="Pfam" id="PF25535">
    <property type="entry name" value="DUF7919"/>
    <property type="match status" value="1"/>
</dbReference>
<evidence type="ECO:0000259" key="1">
    <source>
        <dbReference type="Pfam" id="PF25535"/>
    </source>
</evidence>
<dbReference type="AlphaFoldDB" id="A0A7W3M075"/>
<keyword evidence="3" id="KW-1185">Reference proteome</keyword>
<accession>A0A7W3M075</accession>
<proteinExistence type="predicted"/>
<evidence type="ECO:0000313" key="3">
    <source>
        <dbReference type="Proteomes" id="UP000572680"/>
    </source>
</evidence>
<protein>
    <recommendedName>
        <fullName evidence="1">DUF7919 domain-containing protein</fullName>
    </recommendedName>
</protein>
<dbReference type="Proteomes" id="UP000572680">
    <property type="component" value="Unassembled WGS sequence"/>
</dbReference>
<dbReference type="RefSeq" id="WP_182849279.1">
    <property type="nucleotide sequence ID" value="NZ_BAAALP010000081.1"/>
</dbReference>
<organism evidence="2 3">
    <name type="scientific">Actinomadura namibiensis</name>
    <dbReference type="NCBI Taxonomy" id="182080"/>
    <lineage>
        <taxon>Bacteria</taxon>
        <taxon>Bacillati</taxon>
        <taxon>Actinomycetota</taxon>
        <taxon>Actinomycetes</taxon>
        <taxon>Streptosporangiales</taxon>
        <taxon>Thermomonosporaceae</taxon>
        <taxon>Actinomadura</taxon>
    </lineage>
</organism>
<sequence>MHFADLTDYSYQQGDDRFTDMTSPDGECLVLPATYRRLNVGWLEDRQPYPTGPVPLDLADKLAAIADIQMVNACLGRHECDLCDEPREYPPLGSWEIRIPGRPGVVYAAPSLIVHYVAVHGYQPPAEFTTAVRAVGVGEWNSLRWILDGYRLVIAFPHVPDGASVLDLADPDTSQNWI</sequence>
<feature type="domain" description="DUF7919" evidence="1">
    <location>
        <begin position="1"/>
        <end position="132"/>
    </location>
</feature>
<name>A0A7W3M075_ACTNM</name>
<dbReference type="InterPro" id="IPR057679">
    <property type="entry name" value="DUF7919"/>
</dbReference>
<comment type="caution">
    <text evidence="2">The sequence shown here is derived from an EMBL/GenBank/DDBJ whole genome shotgun (WGS) entry which is preliminary data.</text>
</comment>
<evidence type="ECO:0000313" key="2">
    <source>
        <dbReference type="EMBL" id="MBA8957459.1"/>
    </source>
</evidence>
<reference evidence="2 3" key="1">
    <citation type="submission" date="2020-08" db="EMBL/GenBank/DDBJ databases">
        <title>Genomic Encyclopedia of Type Strains, Phase IV (KMG-IV): sequencing the most valuable type-strain genomes for metagenomic binning, comparative biology and taxonomic classification.</title>
        <authorList>
            <person name="Goeker M."/>
        </authorList>
    </citation>
    <scope>NUCLEOTIDE SEQUENCE [LARGE SCALE GENOMIC DNA]</scope>
    <source>
        <strain evidence="2 3">DSM 44197</strain>
    </source>
</reference>
<gene>
    <name evidence="2" type="ORF">HNR61_009152</name>
</gene>